<dbReference type="Pfam" id="PF13098">
    <property type="entry name" value="Thioredoxin_2"/>
    <property type="match status" value="1"/>
</dbReference>
<evidence type="ECO:0000256" key="6">
    <source>
        <dbReference type="ARBA" id="ARBA00022723"/>
    </source>
</evidence>
<dbReference type="KEGG" id="oho:Oweho_0339"/>
<dbReference type="Pfam" id="PF02424">
    <property type="entry name" value="ApbE"/>
    <property type="match status" value="1"/>
</dbReference>
<dbReference type="Gene3D" id="3.10.520.10">
    <property type="entry name" value="ApbE-like domains"/>
    <property type="match status" value="1"/>
</dbReference>
<dbReference type="EC" id="2.7.1.180" evidence="2"/>
<dbReference type="eggNOG" id="COG1477">
    <property type="taxonomic scope" value="Bacteria"/>
</dbReference>
<evidence type="ECO:0000313" key="13">
    <source>
        <dbReference type="Proteomes" id="UP000005631"/>
    </source>
</evidence>
<keyword evidence="6" id="KW-0479">Metal-binding</keyword>
<dbReference type="SUPFAM" id="SSF52833">
    <property type="entry name" value="Thioredoxin-like"/>
    <property type="match status" value="1"/>
</dbReference>
<dbReference type="PATRIC" id="fig|926562.3.peg.347"/>
<accession>G8R8H8</accession>
<dbReference type="eggNOG" id="COG0526">
    <property type="taxonomic scope" value="Bacteria"/>
</dbReference>
<dbReference type="Gene3D" id="3.40.30.10">
    <property type="entry name" value="Glutaredoxin"/>
    <property type="match status" value="1"/>
</dbReference>
<dbReference type="PANTHER" id="PTHR30040">
    <property type="entry name" value="THIAMINE BIOSYNTHESIS LIPOPROTEIN APBE"/>
    <property type="match status" value="1"/>
</dbReference>
<organism evidence="12 13">
    <name type="scientific">Owenweeksia hongkongensis (strain DSM 17368 / CIP 108786 / JCM 12287 / NRRL B-23963 / UST20020801)</name>
    <dbReference type="NCBI Taxonomy" id="926562"/>
    <lineage>
        <taxon>Bacteria</taxon>
        <taxon>Pseudomonadati</taxon>
        <taxon>Bacteroidota</taxon>
        <taxon>Flavobacteriia</taxon>
        <taxon>Flavobacteriales</taxon>
        <taxon>Owenweeksiaceae</taxon>
        <taxon>Owenweeksia</taxon>
    </lineage>
</organism>
<dbReference type="HOGENOM" id="CLU_044403_2_1_10"/>
<keyword evidence="13" id="KW-1185">Reference proteome</keyword>
<dbReference type="InterPro" id="IPR003374">
    <property type="entry name" value="ApbE-like_sf"/>
</dbReference>
<dbReference type="InterPro" id="IPR036249">
    <property type="entry name" value="Thioredoxin-like_sf"/>
</dbReference>
<keyword evidence="12" id="KW-0449">Lipoprotein</keyword>
<dbReference type="PROSITE" id="PS51352">
    <property type="entry name" value="THIOREDOXIN_2"/>
    <property type="match status" value="1"/>
</dbReference>
<gene>
    <name evidence="12" type="ordered locus">Oweho_0339</name>
</gene>
<reference evidence="12 13" key="1">
    <citation type="journal article" date="2012" name="Stand. Genomic Sci.">
        <title>Genome sequence of the orange-pigmented seawater bacterium Owenweeksia hongkongensis type strain (UST20020801(T)).</title>
        <authorList>
            <person name="Riedel T."/>
            <person name="Held B."/>
            <person name="Nolan M."/>
            <person name="Lucas S."/>
            <person name="Lapidus A."/>
            <person name="Tice H."/>
            <person name="Del Rio T.G."/>
            <person name="Cheng J.F."/>
            <person name="Han C."/>
            <person name="Tapia R."/>
            <person name="Goodwin L.A."/>
            <person name="Pitluck S."/>
            <person name="Liolios K."/>
            <person name="Mavromatis K."/>
            <person name="Pagani I."/>
            <person name="Ivanova N."/>
            <person name="Mikhailova N."/>
            <person name="Pati A."/>
            <person name="Chen A."/>
            <person name="Palaniappan K."/>
            <person name="Rohde M."/>
            <person name="Tindall B.J."/>
            <person name="Detter J.C."/>
            <person name="Goker M."/>
            <person name="Woyke T."/>
            <person name="Bristow J."/>
            <person name="Eisen J.A."/>
            <person name="Markowitz V."/>
            <person name="Hugenholtz P."/>
            <person name="Klenk H.P."/>
            <person name="Kyrpides N.C."/>
        </authorList>
    </citation>
    <scope>NUCLEOTIDE SEQUENCE</scope>
    <source>
        <strain evidence="13">DSM 17368 / JCM 12287 / NRRL B-23963</strain>
    </source>
</reference>
<evidence type="ECO:0000256" key="7">
    <source>
        <dbReference type="ARBA" id="ARBA00022827"/>
    </source>
</evidence>
<dbReference type="PANTHER" id="PTHR30040:SF2">
    <property type="entry name" value="FAD:PROTEIN FMN TRANSFERASE"/>
    <property type="match status" value="1"/>
</dbReference>
<keyword evidence="4" id="KW-0285">Flavoprotein</keyword>
<dbReference type="GO" id="GO:0046872">
    <property type="term" value="F:metal ion binding"/>
    <property type="evidence" value="ECO:0007669"/>
    <property type="project" value="UniProtKB-KW"/>
</dbReference>
<proteinExistence type="predicted"/>
<keyword evidence="7" id="KW-0274">FAD</keyword>
<dbReference type="SUPFAM" id="SSF143631">
    <property type="entry name" value="ApbE-like"/>
    <property type="match status" value="1"/>
</dbReference>
<evidence type="ECO:0000256" key="8">
    <source>
        <dbReference type="ARBA" id="ARBA00022842"/>
    </source>
</evidence>
<evidence type="ECO:0000256" key="4">
    <source>
        <dbReference type="ARBA" id="ARBA00022630"/>
    </source>
</evidence>
<evidence type="ECO:0000256" key="10">
    <source>
        <dbReference type="ARBA" id="ARBA00048540"/>
    </source>
</evidence>
<evidence type="ECO:0000259" key="11">
    <source>
        <dbReference type="PROSITE" id="PS51352"/>
    </source>
</evidence>
<dbReference type="OrthoDB" id="9778595at2"/>
<feature type="domain" description="Thioredoxin" evidence="11">
    <location>
        <begin position="1"/>
        <end position="128"/>
    </location>
</feature>
<dbReference type="AlphaFoldDB" id="G8R8H8"/>
<dbReference type="EMBL" id="CP003156">
    <property type="protein sequence ID" value="AEV31360.1"/>
    <property type="molecule type" value="Genomic_DNA"/>
</dbReference>
<keyword evidence="8" id="KW-0460">Magnesium</keyword>
<comment type="cofactor">
    <cofactor evidence="1">
        <name>Mg(2+)</name>
        <dbReference type="ChEBI" id="CHEBI:18420"/>
    </cofactor>
</comment>
<dbReference type="InterPro" id="IPR013766">
    <property type="entry name" value="Thioredoxin_domain"/>
</dbReference>
<comment type="catalytic activity">
    <reaction evidence="10">
        <text>L-threonyl-[protein] + FAD = FMN-L-threonyl-[protein] + AMP + H(+)</text>
        <dbReference type="Rhea" id="RHEA:36847"/>
        <dbReference type="Rhea" id="RHEA-COMP:11060"/>
        <dbReference type="Rhea" id="RHEA-COMP:11061"/>
        <dbReference type="ChEBI" id="CHEBI:15378"/>
        <dbReference type="ChEBI" id="CHEBI:30013"/>
        <dbReference type="ChEBI" id="CHEBI:57692"/>
        <dbReference type="ChEBI" id="CHEBI:74257"/>
        <dbReference type="ChEBI" id="CHEBI:456215"/>
        <dbReference type="EC" id="2.7.1.180"/>
    </reaction>
</comment>
<dbReference type="Proteomes" id="UP000005631">
    <property type="component" value="Chromosome"/>
</dbReference>
<dbReference type="GO" id="GO:0016740">
    <property type="term" value="F:transferase activity"/>
    <property type="evidence" value="ECO:0007669"/>
    <property type="project" value="UniProtKB-KW"/>
</dbReference>
<dbReference type="RefSeq" id="WP_014200721.1">
    <property type="nucleotide sequence ID" value="NC_016599.1"/>
</dbReference>
<protein>
    <recommendedName>
        <fullName evidence="3">FAD:protein FMN transferase</fullName>
        <ecNumber evidence="2">2.7.1.180</ecNumber>
    </recommendedName>
    <alternativeName>
        <fullName evidence="9">Flavin transferase</fullName>
    </alternativeName>
</protein>
<evidence type="ECO:0000313" key="12">
    <source>
        <dbReference type="EMBL" id="AEV31360.1"/>
    </source>
</evidence>
<dbReference type="InterPro" id="IPR024932">
    <property type="entry name" value="ApbE"/>
</dbReference>
<evidence type="ECO:0000256" key="9">
    <source>
        <dbReference type="ARBA" id="ARBA00031306"/>
    </source>
</evidence>
<dbReference type="InterPro" id="IPR012336">
    <property type="entry name" value="Thioredoxin-like_fold"/>
</dbReference>
<name>G8R8H8_OWEHD</name>
<evidence type="ECO:0000256" key="3">
    <source>
        <dbReference type="ARBA" id="ARBA00016337"/>
    </source>
</evidence>
<keyword evidence="5" id="KW-0808">Transferase</keyword>
<sequence>MRLYWFIILQLTFLLGFANNSSKPTLLIFSGSDWCIPCINFEKNVLSKEAFIVYGKENLEIVKADFPQHKKQDKELVSKNEELADKYNPNGVFPLALLLDENGKIISHIKTHITSPQELIKQIEAALPKVTLKEYSKKVLLMGSSFEFTIVCEDENRAEYLLNASIDEVKRIEALISEWDSTSVVSEINRQSGISPVAVSEEVYQLFDRSRTLSELTHGAFDISFRGIHLYDFDKKEHSTFPDSVSIAEAIKSVNYKNISLRPQGKIMLTQKGMAVGFGASGKGYAADKVKQMLQQEGISAGVINASGDLCTWGSRPNGEPWRVGITDPDNSTKVLYWLPIENSAVATSGSYEKYFTYKGKRYAHIINPHTGFPVTDKKSVSVFSQSAELSDAMATALFVMPINKGLQLLESLPQVTAIIIDSEGKVHHSKKLELIE</sequence>
<evidence type="ECO:0000256" key="2">
    <source>
        <dbReference type="ARBA" id="ARBA00011955"/>
    </source>
</evidence>
<evidence type="ECO:0000256" key="1">
    <source>
        <dbReference type="ARBA" id="ARBA00001946"/>
    </source>
</evidence>
<dbReference type="STRING" id="926562.Oweho_0339"/>
<evidence type="ECO:0000256" key="5">
    <source>
        <dbReference type="ARBA" id="ARBA00022679"/>
    </source>
</evidence>